<name>A0ACC2FJ03_DALPE</name>
<organism evidence="1 2">
    <name type="scientific">Dallia pectoralis</name>
    <name type="common">Alaska blackfish</name>
    <dbReference type="NCBI Taxonomy" id="75939"/>
    <lineage>
        <taxon>Eukaryota</taxon>
        <taxon>Metazoa</taxon>
        <taxon>Chordata</taxon>
        <taxon>Craniata</taxon>
        <taxon>Vertebrata</taxon>
        <taxon>Euteleostomi</taxon>
        <taxon>Actinopterygii</taxon>
        <taxon>Neopterygii</taxon>
        <taxon>Teleostei</taxon>
        <taxon>Protacanthopterygii</taxon>
        <taxon>Esociformes</taxon>
        <taxon>Umbridae</taxon>
        <taxon>Dallia</taxon>
    </lineage>
</organism>
<dbReference type="EMBL" id="CM055754">
    <property type="protein sequence ID" value="KAJ7991330.1"/>
    <property type="molecule type" value="Genomic_DNA"/>
</dbReference>
<accession>A0ACC2FJ03</accession>
<reference evidence="1" key="1">
    <citation type="submission" date="2021-05" db="EMBL/GenBank/DDBJ databases">
        <authorList>
            <person name="Pan Q."/>
            <person name="Jouanno E."/>
            <person name="Zahm M."/>
            <person name="Klopp C."/>
            <person name="Cabau C."/>
            <person name="Louis A."/>
            <person name="Berthelot C."/>
            <person name="Parey E."/>
            <person name="Roest Crollius H."/>
            <person name="Montfort J."/>
            <person name="Robinson-Rechavi M."/>
            <person name="Bouchez O."/>
            <person name="Lampietro C."/>
            <person name="Lopez Roques C."/>
            <person name="Donnadieu C."/>
            <person name="Postlethwait J."/>
            <person name="Bobe J."/>
            <person name="Dillon D."/>
            <person name="Chandos A."/>
            <person name="von Hippel F."/>
            <person name="Guiguen Y."/>
        </authorList>
    </citation>
    <scope>NUCLEOTIDE SEQUENCE</scope>
    <source>
        <strain evidence="1">YG-Jan2019</strain>
    </source>
</reference>
<dbReference type="Proteomes" id="UP001157502">
    <property type="component" value="Chromosome 27"/>
</dbReference>
<keyword evidence="2" id="KW-1185">Reference proteome</keyword>
<protein>
    <submittedName>
        <fullName evidence="1">Uncharacterized protein</fullName>
    </submittedName>
</protein>
<sequence>MISYILCVAWISSNFIHSQSLSQSPAPTSSCACKHTARLSVSPNGAPFRTPDDLKIPDNRCLYGSISPSYLLLNPCLCSYQQQTSRFGYTGKLTFPLLQENLNYLSLPRFSRILDSESQDDEPSSPLLTQADLKSFKAELSADISAALFGQLQTFIEAAITPISKALDQVKTSIEQQTHRSNDLERRYSNHDERIAGLEAVVSRLEAENRALWEKAEDLESQSRRNNIRLLVIPEASEAGDPIGFVVELLAELLPTIFNTPPKLDRAHSVGPRLSGDGNTTRKP</sequence>
<gene>
    <name evidence="1" type="ORF">DPEC_G00296200</name>
</gene>
<comment type="caution">
    <text evidence="1">The sequence shown here is derived from an EMBL/GenBank/DDBJ whole genome shotgun (WGS) entry which is preliminary data.</text>
</comment>
<evidence type="ECO:0000313" key="1">
    <source>
        <dbReference type="EMBL" id="KAJ7991330.1"/>
    </source>
</evidence>
<evidence type="ECO:0000313" key="2">
    <source>
        <dbReference type="Proteomes" id="UP001157502"/>
    </source>
</evidence>
<proteinExistence type="predicted"/>